<keyword evidence="10" id="KW-1185">Reference proteome</keyword>
<dbReference type="GO" id="GO:0006412">
    <property type="term" value="P:translation"/>
    <property type="evidence" value="ECO:0007669"/>
    <property type="project" value="UniProtKB-UniRule"/>
</dbReference>
<evidence type="ECO:0000256" key="4">
    <source>
        <dbReference type="ARBA" id="ARBA00022980"/>
    </source>
</evidence>
<dbReference type="FunFam" id="3.30.70.60:FF:000002">
    <property type="entry name" value="30S ribosomal protein S6"/>
    <property type="match status" value="1"/>
</dbReference>
<protein>
    <recommendedName>
        <fullName evidence="7 8">Small ribosomal subunit protein bS6</fullName>
    </recommendedName>
</protein>
<evidence type="ECO:0000256" key="5">
    <source>
        <dbReference type="ARBA" id="ARBA00023274"/>
    </source>
</evidence>
<dbReference type="NCBIfam" id="TIGR00166">
    <property type="entry name" value="S6"/>
    <property type="match status" value="1"/>
</dbReference>
<dbReference type="GO" id="GO:1990904">
    <property type="term" value="C:ribonucleoprotein complex"/>
    <property type="evidence" value="ECO:0007669"/>
    <property type="project" value="UniProtKB-KW"/>
</dbReference>
<dbReference type="Proteomes" id="UP000198661">
    <property type="component" value="Unassembled WGS sequence"/>
</dbReference>
<reference evidence="9 10" key="1">
    <citation type="submission" date="2016-10" db="EMBL/GenBank/DDBJ databases">
        <authorList>
            <person name="de Groot N.N."/>
        </authorList>
    </citation>
    <scope>NUCLEOTIDE SEQUENCE [LARGE SCALE GENOMIC DNA]</scope>
    <source>
        <strain evidence="9 10">DSM 44945</strain>
    </source>
</reference>
<dbReference type="HAMAP" id="MF_00360">
    <property type="entry name" value="Ribosomal_bS6"/>
    <property type="match status" value="1"/>
</dbReference>
<dbReference type="PANTHER" id="PTHR21011:SF1">
    <property type="entry name" value="SMALL RIBOSOMAL SUBUNIT PROTEIN BS6M"/>
    <property type="match status" value="1"/>
</dbReference>
<dbReference type="InterPro" id="IPR035980">
    <property type="entry name" value="Ribosomal_bS6_sf"/>
</dbReference>
<keyword evidence="5 8" id="KW-0687">Ribonucleoprotein</keyword>
<dbReference type="GO" id="GO:0070181">
    <property type="term" value="F:small ribosomal subunit rRNA binding"/>
    <property type="evidence" value="ECO:0007669"/>
    <property type="project" value="TreeGrafter"/>
</dbReference>
<dbReference type="Pfam" id="PF01250">
    <property type="entry name" value="Ribosomal_S6"/>
    <property type="match status" value="1"/>
</dbReference>
<dbReference type="InterPro" id="IPR014717">
    <property type="entry name" value="Transl_elong_EF1B/ribsomal_bS6"/>
</dbReference>
<dbReference type="GO" id="GO:0005737">
    <property type="term" value="C:cytoplasm"/>
    <property type="evidence" value="ECO:0007669"/>
    <property type="project" value="UniProtKB-ARBA"/>
</dbReference>
<dbReference type="PANTHER" id="PTHR21011">
    <property type="entry name" value="MITOCHONDRIAL 28S RIBOSOMAL PROTEIN S6"/>
    <property type="match status" value="1"/>
</dbReference>
<dbReference type="InterPro" id="IPR000529">
    <property type="entry name" value="Ribosomal_bS6"/>
</dbReference>
<dbReference type="STRING" id="201973.SAMN04488025_10532"/>
<keyword evidence="2 8" id="KW-0699">rRNA-binding</keyword>
<evidence type="ECO:0000256" key="1">
    <source>
        <dbReference type="ARBA" id="ARBA00009512"/>
    </source>
</evidence>
<dbReference type="OrthoDB" id="9812702at2"/>
<dbReference type="SUPFAM" id="SSF54995">
    <property type="entry name" value="Ribosomal protein S6"/>
    <property type="match status" value="1"/>
</dbReference>
<dbReference type="Gene3D" id="3.30.70.60">
    <property type="match status" value="1"/>
</dbReference>
<gene>
    <name evidence="8" type="primary">rpsF</name>
    <name evidence="9" type="ORF">SAMN04488025_10532</name>
</gene>
<evidence type="ECO:0000256" key="8">
    <source>
        <dbReference type="HAMAP-Rule" id="MF_00360"/>
    </source>
</evidence>
<organism evidence="9 10">
    <name type="scientific">Planifilum fulgidum</name>
    <dbReference type="NCBI Taxonomy" id="201973"/>
    <lineage>
        <taxon>Bacteria</taxon>
        <taxon>Bacillati</taxon>
        <taxon>Bacillota</taxon>
        <taxon>Bacilli</taxon>
        <taxon>Bacillales</taxon>
        <taxon>Thermoactinomycetaceae</taxon>
        <taxon>Planifilum</taxon>
    </lineage>
</organism>
<evidence type="ECO:0000313" key="9">
    <source>
        <dbReference type="EMBL" id="SFF78244.1"/>
    </source>
</evidence>
<keyword evidence="4 8" id="KW-0689">Ribosomal protein</keyword>
<sequence length="96" mass="11492">MRKYELMYITRPDLDEESLKNNREKVQSVITQNGGKILETQDMGKRRLAYPIQRLREGVYTVVQFQSEGDIVKELERNLRLDDNVIRHMVIRIDER</sequence>
<keyword evidence="3 8" id="KW-0694">RNA-binding</keyword>
<dbReference type="AlphaFoldDB" id="A0A1I2LG35"/>
<dbReference type="InterPro" id="IPR020814">
    <property type="entry name" value="Ribosomal_S6_plastid/chlpt"/>
</dbReference>
<name>A0A1I2LG35_9BACL</name>
<dbReference type="EMBL" id="FOOK01000005">
    <property type="protein sequence ID" value="SFF78244.1"/>
    <property type="molecule type" value="Genomic_DNA"/>
</dbReference>
<evidence type="ECO:0000256" key="3">
    <source>
        <dbReference type="ARBA" id="ARBA00022884"/>
    </source>
</evidence>
<evidence type="ECO:0000256" key="6">
    <source>
        <dbReference type="ARBA" id="ARBA00035104"/>
    </source>
</evidence>
<evidence type="ECO:0000256" key="2">
    <source>
        <dbReference type="ARBA" id="ARBA00022730"/>
    </source>
</evidence>
<evidence type="ECO:0000256" key="7">
    <source>
        <dbReference type="ARBA" id="ARBA00035294"/>
    </source>
</evidence>
<proteinExistence type="inferred from homology"/>
<dbReference type="GO" id="GO:0003735">
    <property type="term" value="F:structural constituent of ribosome"/>
    <property type="evidence" value="ECO:0007669"/>
    <property type="project" value="InterPro"/>
</dbReference>
<dbReference type="RefSeq" id="WP_092036088.1">
    <property type="nucleotide sequence ID" value="NZ_FOOK01000005.1"/>
</dbReference>
<dbReference type="GO" id="GO:0005840">
    <property type="term" value="C:ribosome"/>
    <property type="evidence" value="ECO:0007669"/>
    <property type="project" value="UniProtKB-KW"/>
</dbReference>
<comment type="similarity">
    <text evidence="1 8">Belongs to the bacterial ribosomal protein bS6 family.</text>
</comment>
<dbReference type="CDD" id="cd00473">
    <property type="entry name" value="bS6"/>
    <property type="match status" value="1"/>
</dbReference>
<accession>A0A1I2LG35</accession>
<comment type="function">
    <text evidence="6 8">Binds together with bS18 to 16S ribosomal RNA.</text>
</comment>
<evidence type="ECO:0000313" key="10">
    <source>
        <dbReference type="Proteomes" id="UP000198661"/>
    </source>
</evidence>